<dbReference type="Gene3D" id="3.40.50.300">
    <property type="entry name" value="P-loop containing nucleotide triphosphate hydrolases"/>
    <property type="match status" value="1"/>
</dbReference>
<reference evidence="2" key="1">
    <citation type="submission" date="2019-11" db="EMBL/GenBank/DDBJ databases">
        <title>Bipolaris sorokiniana Genome sequencing.</title>
        <authorList>
            <person name="Wang H."/>
        </authorList>
    </citation>
    <scope>NUCLEOTIDE SEQUENCE</scope>
</reference>
<dbReference type="SMART" id="SM00028">
    <property type="entry name" value="TPR"/>
    <property type="match status" value="5"/>
</dbReference>
<name>A0A8H5ZRS9_COCSA</name>
<dbReference type="InterPro" id="IPR002182">
    <property type="entry name" value="NB-ARC"/>
</dbReference>
<dbReference type="PANTHER" id="PTHR46082">
    <property type="entry name" value="ATP/GTP-BINDING PROTEIN-RELATED"/>
    <property type="match status" value="1"/>
</dbReference>
<dbReference type="Pfam" id="PF13424">
    <property type="entry name" value="TPR_12"/>
    <property type="match status" value="3"/>
</dbReference>
<organism evidence="2 3">
    <name type="scientific">Cochliobolus sativus</name>
    <name type="common">Common root rot and spot blotch fungus</name>
    <name type="synonym">Bipolaris sorokiniana</name>
    <dbReference type="NCBI Taxonomy" id="45130"/>
    <lineage>
        <taxon>Eukaryota</taxon>
        <taxon>Fungi</taxon>
        <taxon>Dikarya</taxon>
        <taxon>Ascomycota</taxon>
        <taxon>Pezizomycotina</taxon>
        <taxon>Dothideomycetes</taxon>
        <taxon>Pleosporomycetidae</taxon>
        <taxon>Pleosporales</taxon>
        <taxon>Pleosporineae</taxon>
        <taxon>Pleosporaceae</taxon>
        <taxon>Bipolaris</taxon>
    </lineage>
</organism>
<dbReference type="GO" id="GO:0043531">
    <property type="term" value="F:ADP binding"/>
    <property type="evidence" value="ECO:0007669"/>
    <property type="project" value="InterPro"/>
</dbReference>
<gene>
    <name evidence="2" type="ORF">GGP41_006847</name>
</gene>
<dbReference type="InterPro" id="IPR019734">
    <property type="entry name" value="TPR_rpt"/>
</dbReference>
<evidence type="ECO:0000313" key="2">
    <source>
        <dbReference type="EMBL" id="KAF5854031.1"/>
    </source>
</evidence>
<evidence type="ECO:0000313" key="3">
    <source>
        <dbReference type="Proteomes" id="UP000624244"/>
    </source>
</evidence>
<dbReference type="Proteomes" id="UP000624244">
    <property type="component" value="Unassembled WGS sequence"/>
</dbReference>
<dbReference type="InterPro" id="IPR027417">
    <property type="entry name" value="P-loop_NTPase"/>
</dbReference>
<proteinExistence type="predicted"/>
<dbReference type="Pfam" id="PF00931">
    <property type="entry name" value="NB-ARC"/>
    <property type="match status" value="1"/>
</dbReference>
<sequence>MKRQLSTNAPGQISKFWSNVPGLLTVEFKGRDQELQWMRHALTSAIHFERRRIGLYGMTGIGKTQLMLKYEERFHSEYTSSIFLTSGSQEKLIESVNQLVELLELPERGGSNPAVNLNALRQWLRANTNWLLLIDNVGDLEYDTILDLLSSTSEGHVILTSQRRGAMESITGRHTMCLEITEPSVEDCVDIFFEGCGMKATVANRKLAQVIVRDVGYLPHAVKQCASYIKENGIDLEEYLDRYSKAPEKVLGWQDSYSKRREPISKHFVMILQHLRENHVDAANLLRLFSVLQPEAIPVFDHWCREQDTAKKPQTAPYATDQSNFLNIIARVACCISPRTSKSKDRLISLQDTSCDTSETANVVKDNERLYKAIAKLVDFSLVRRLSEKNVLWMHDLTRRSIGQSIPDSDRTQFLRLAIQVLYHSFPKKDNTLKERLIVDAYLNQSVELIEQARKTSIVQWDYVPLMVICAQCMRNRGNYPRAIDWFKMAMPEYQRNLGNIHSRVASLLHNMALTYHEASDLDDAEKTYVAARDMRRQLFEEDSVEVLDTMNKLAACIERQGRLKEGEAMFDSTYKGFKQRLGIMDPITLAAAHNLALCFANQGRVAEAEVLYRETLQRSEDAFGPEDFGTLKTLGNLAVAVDQSGRLDEAEPLYQRALAAYTKLCGADDMLTLRVRSNIACLYRQQGRFADAETAMRDAVGAFVTIFGDDHFHTAVALYDLGEILLEKGALDKSQGLLALALEKMNAKSAQHPLTFRVLDSLGILHREAGNLFQADYFSALACSQNEALLGRDDPFTLVAANNRAEYLHAAGQYQESWDLYVRCLDGFRKLLPARHPHILMVLNNLGRLSWLLPTKDPWSFFLEALADSTSLLGPRHRCTVTIAMNIARTKFSQGNHIDAETAMLEVLELYKVTLGVEHPYVGTANFHCGMCYASTAQSNDLLKARSAFLDASDCFLKAFGPRHPNYIMSVCMLVRILQELQQSDDAETYRSVLETIPQDQTAGRYINVGDTSLTYMALALIDTFDWKSIVSLPFGETIRLRWGRKNVWREPEPAILED</sequence>
<dbReference type="PANTHER" id="PTHR46082:SF6">
    <property type="entry name" value="AAA+ ATPASE DOMAIN-CONTAINING PROTEIN-RELATED"/>
    <property type="match status" value="1"/>
</dbReference>
<dbReference type="Gene3D" id="1.25.40.10">
    <property type="entry name" value="Tetratricopeptide repeat domain"/>
    <property type="match status" value="4"/>
</dbReference>
<dbReference type="SUPFAM" id="SSF52540">
    <property type="entry name" value="P-loop containing nucleoside triphosphate hydrolases"/>
    <property type="match status" value="1"/>
</dbReference>
<dbReference type="InterPro" id="IPR053137">
    <property type="entry name" value="NLR-like"/>
</dbReference>
<dbReference type="EMBL" id="WNKQ01000001">
    <property type="protein sequence ID" value="KAF5854031.1"/>
    <property type="molecule type" value="Genomic_DNA"/>
</dbReference>
<comment type="caution">
    <text evidence="2">The sequence shown here is derived from an EMBL/GenBank/DDBJ whole genome shotgun (WGS) entry which is preliminary data.</text>
</comment>
<dbReference type="AlphaFoldDB" id="A0A8H5ZRS9"/>
<feature type="domain" description="NB-ARC" evidence="1">
    <location>
        <begin position="51"/>
        <end position="192"/>
    </location>
</feature>
<dbReference type="Pfam" id="PF13374">
    <property type="entry name" value="TPR_10"/>
    <property type="match status" value="2"/>
</dbReference>
<accession>A0A8H5ZRS9</accession>
<evidence type="ECO:0000259" key="1">
    <source>
        <dbReference type="Pfam" id="PF00931"/>
    </source>
</evidence>
<dbReference type="SUPFAM" id="SSF48452">
    <property type="entry name" value="TPR-like"/>
    <property type="match status" value="4"/>
</dbReference>
<protein>
    <recommendedName>
        <fullName evidence="1">NB-ARC domain-containing protein</fullName>
    </recommendedName>
</protein>
<dbReference type="InterPro" id="IPR011990">
    <property type="entry name" value="TPR-like_helical_dom_sf"/>
</dbReference>